<protein>
    <submittedName>
        <fullName evidence="1">Uncharacterized protein</fullName>
    </submittedName>
</protein>
<dbReference type="EMBL" id="CADEAL010002546">
    <property type="protein sequence ID" value="CAB1440949.1"/>
    <property type="molecule type" value="Genomic_DNA"/>
</dbReference>
<evidence type="ECO:0000313" key="2">
    <source>
        <dbReference type="Proteomes" id="UP001153269"/>
    </source>
</evidence>
<name>A0A9N7YQT0_PLEPL</name>
<organism evidence="1 2">
    <name type="scientific">Pleuronectes platessa</name>
    <name type="common">European plaice</name>
    <dbReference type="NCBI Taxonomy" id="8262"/>
    <lineage>
        <taxon>Eukaryota</taxon>
        <taxon>Metazoa</taxon>
        <taxon>Chordata</taxon>
        <taxon>Craniata</taxon>
        <taxon>Vertebrata</taxon>
        <taxon>Euteleostomi</taxon>
        <taxon>Actinopterygii</taxon>
        <taxon>Neopterygii</taxon>
        <taxon>Teleostei</taxon>
        <taxon>Neoteleostei</taxon>
        <taxon>Acanthomorphata</taxon>
        <taxon>Carangaria</taxon>
        <taxon>Pleuronectiformes</taxon>
        <taxon>Pleuronectoidei</taxon>
        <taxon>Pleuronectidae</taxon>
        <taxon>Pleuronectes</taxon>
    </lineage>
</organism>
<reference evidence="1" key="1">
    <citation type="submission" date="2020-03" db="EMBL/GenBank/DDBJ databases">
        <authorList>
            <person name="Weist P."/>
        </authorList>
    </citation>
    <scope>NUCLEOTIDE SEQUENCE</scope>
</reference>
<keyword evidence="2" id="KW-1185">Reference proteome</keyword>
<evidence type="ECO:0000313" key="1">
    <source>
        <dbReference type="EMBL" id="CAB1440949.1"/>
    </source>
</evidence>
<sequence>MLKSPGDETCVTGVNRLVHVIGHRPERKWTDAKLRAETCPFTSGFKSIFGSERRWRRSHQLLTNMNL</sequence>
<comment type="caution">
    <text evidence="1">The sequence shown here is derived from an EMBL/GenBank/DDBJ whole genome shotgun (WGS) entry which is preliminary data.</text>
</comment>
<accession>A0A9N7YQT0</accession>
<dbReference type="Proteomes" id="UP001153269">
    <property type="component" value="Unassembled WGS sequence"/>
</dbReference>
<dbReference type="AlphaFoldDB" id="A0A9N7YQT0"/>
<proteinExistence type="predicted"/>
<gene>
    <name evidence="1" type="ORF">PLEPLA_LOCUS28744</name>
</gene>